<dbReference type="SUPFAM" id="SSF47413">
    <property type="entry name" value="lambda repressor-like DNA-binding domains"/>
    <property type="match status" value="1"/>
</dbReference>
<dbReference type="SMART" id="SM00530">
    <property type="entry name" value="HTH_XRE"/>
    <property type="match status" value="1"/>
</dbReference>
<protein>
    <submittedName>
        <fullName evidence="3">Helix-turn-helix domain-containing protein</fullName>
    </submittedName>
</protein>
<dbReference type="EMBL" id="WXEW01000003">
    <property type="protein sequence ID" value="NAS22551.1"/>
    <property type="molecule type" value="Genomic_DNA"/>
</dbReference>
<dbReference type="Pfam" id="PF19054">
    <property type="entry name" value="DUF5753"/>
    <property type="match status" value="1"/>
</dbReference>
<evidence type="ECO:0000259" key="2">
    <source>
        <dbReference type="PROSITE" id="PS50943"/>
    </source>
</evidence>
<dbReference type="Pfam" id="PF13560">
    <property type="entry name" value="HTH_31"/>
    <property type="match status" value="1"/>
</dbReference>
<dbReference type="AlphaFoldDB" id="A0A7C9MWS9"/>
<dbReference type="CDD" id="cd00093">
    <property type="entry name" value="HTH_XRE"/>
    <property type="match status" value="1"/>
</dbReference>
<gene>
    <name evidence="3" type="ORF">GT755_12745</name>
</gene>
<comment type="caution">
    <text evidence="3">The sequence shown here is derived from an EMBL/GenBank/DDBJ whole genome shotgun (WGS) entry which is preliminary data.</text>
</comment>
<proteinExistence type="predicted"/>
<name>A0A7C9MWS9_9ACTN</name>
<dbReference type="GO" id="GO:0003677">
    <property type="term" value="F:DNA binding"/>
    <property type="evidence" value="ECO:0007669"/>
    <property type="project" value="InterPro"/>
</dbReference>
<dbReference type="PROSITE" id="PS50943">
    <property type="entry name" value="HTH_CROC1"/>
    <property type="match status" value="1"/>
</dbReference>
<dbReference type="InterPro" id="IPR010982">
    <property type="entry name" value="Lambda_DNA-bd_dom_sf"/>
</dbReference>
<dbReference type="InterPro" id="IPR043917">
    <property type="entry name" value="DUF5753"/>
</dbReference>
<dbReference type="InterPro" id="IPR001387">
    <property type="entry name" value="Cro/C1-type_HTH"/>
</dbReference>
<evidence type="ECO:0000313" key="4">
    <source>
        <dbReference type="Proteomes" id="UP000479526"/>
    </source>
</evidence>
<evidence type="ECO:0000256" key="1">
    <source>
        <dbReference type="SAM" id="MobiDB-lite"/>
    </source>
</evidence>
<keyword evidence="4" id="KW-1185">Reference proteome</keyword>
<evidence type="ECO:0000313" key="3">
    <source>
        <dbReference type="EMBL" id="NAS22551.1"/>
    </source>
</evidence>
<feature type="domain" description="HTH cro/C1-type" evidence="2">
    <location>
        <begin position="32"/>
        <end position="86"/>
    </location>
</feature>
<dbReference type="Gene3D" id="1.10.260.40">
    <property type="entry name" value="lambda repressor-like DNA-binding domains"/>
    <property type="match status" value="1"/>
</dbReference>
<dbReference type="Proteomes" id="UP000479526">
    <property type="component" value="Unassembled WGS sequence"/>
</dbReference>
<sequence>MRAPVHVFETEGTGMPEKDTATPRRRRLGQQLRKLREATGMTGAQVAKPLDWSAAKVSRIENGLTLPSEDDVAALVAAYGGDKPVLSQILRLRRDAAQKGWWERYGDSLPAGFRAFLEVEAEAEELRNWEPTVLPGLLQTEDYARVLMGHLAQPILQAPKTWLQDRVEVRVRRQQTRLHTSTPLRFRAVFEESLLRRDVGGPAVMLDQMESLVATSELDHVDIRIISTSTLLPVTTGPFVHFSFPDFPDLVYLEDLDGSRFMEDPEVVFKYERAFGHLAEAALDPLASRQLIKDAAAYWQGRVPARNGNVSQ</sequence>
<reference evidence="3 4" key="1">
    <citation type="submission" date="2020-01" db="EMBL/GenBank/DDBJ databases">
        <title>Herbidospora sp. NEAU-GS84 nov., a novel actinomycete isolated from soil.</title>
        <authorList>
            <person name="Han L."/>
        </authorList>
    </citation>
    <scope>NUCLEOTIDE SEQUENCE [LARGE SCALE GENOMIC DNA]</scope>
    <source>
        <strain evidence="3 4">NEAU-GS84</strain>
    </source>
</reference>
<feature type="region of interest" description="Disordered" evidence="1">
    <location>
        <begin position="1"/>
        <end position="24"/>
    </location>
</feature>
<accession>A0A7C9MWS9</accession>
<organism evidence="3 4">
    <name type="scientific">Herbidospora solisilvae</name>
    <dbReference type="NCBI Taxonomy" id="2696284"/>
    <lineage>
        <taxon>Bacteria</taxon>
        <taxon>Bacillati</taxon>
        <taxon>Actinomycetota</taxon>
        <taxon>Actinomycetes</taxon>
        <taxon>Streptosporangiales</taxon>
        <taxon>Streptosporangiaceae</taxon>
        <taxon>Herbidospora</taxon>
    </lineage>
</organism>